<keyword evidence="3" id="KW-0804">Transcription</keyword>
<proteinExistence type="predicted"/>
<evidence type="ECO:0000259" key="5">
    <source>
        <dbReference type="PROSITE" id="PS50977"/>
    </source>
</evidence>
<evidence type="ECO:0000256" key="2">
    <source>
        <dbReference type="ARBA" id="ARBA00023125"/>
    </source>
</evidence>
<dbReference type="InterPro" id="IPR001647">
    <property type="entry name" value="HTH_TetR"/>
</dbReference>
<organism evidence="6 7">
    <name type="scientific">Yaniella flava</name>
    <dbReference type="NCBI Taxonomy" id="287930"/>
    <lineage>
        <taxon>Bacteria</taxon>
        <taxon>Bacillati</taxon>
        <taxon>Actinomycetota</taxon>
        <taxon>Actinomycetes</taxon>
        <taxon>Micrococcales</taxon>
        <taxon>Micrococcaceae</taxon>
        <taxon>Yaniella</taxon>
    </lineage>
</organism>
<dbReference type="RefSeq" id="WP_343959123.1">
    <property type="nucleotide sequence ID" value="NZ_BAAAMN010000049.1"/>
</dbReference>
<dbReference type="PROSITE" id="PS01081">
    <property type="entry name" value="HTH_TETR_1"/>
    <property type="match status" value="1"/>
</dbReference>
<dbReference type="Gene3D" id="1.10.357.10">
    <property type="entry name" value="Tetracycline Repressor, domain 2"/>
    <property type="match status" value="1"/>
</dbReference>
<dbReference type="InterPro" id="IPR023772">
    <property type="entry name" value="DNA-bd_HTH_TetR-type_CS"/>
</dbReference>
<reference evidence="6 7" key="1">
    <citation type="journal article" date="2019" name="Int. J. Syst. Evol. Microbiol.">
        <title>The Global Catalogue of Microorganisms (GCM) 10K type strain sequencing project: providing services to taxonomists for standard genome sequencing and annotation.</title>
        <authorList>
            <consortium name="The Broad Institute Genomics Platform"/>
            <consortium name="The Broad Institute Genome Sequencing Center for Infectious Disease"/>
            <person name="Wu L."/>
            <person name="Ma J."/>
        </authorList>
    </citation>
    <scope>NUCLEOTIDE SEQUENCE [LARGE SCALE GENOMIC DNA]</scope>
    <source>
        <strain evidence="6 7">JCM 13595</strain>
    </source>
</reference>
<dbReference type="InterPro" id="IPR050109">
    <property type="entry name" value="HTH-type_TetR-like_transc_reg"/>
</dbReference>
<keyword evidence="7" id="KW-1185">Reference proteome</keyword>
<dbReference type="SUPFAM" id="SSF48498">
    <property type="entry name" value="Tetracyclin repressor-like, C-terminal domain"/>
    <property type="match status" value="1"/>
</dbReference>
<evidence type="ECO:0000313" key="6">
    <source>
        <dbReference type="EMBL" id="GAA2042949.1"/>
    </source>
</evidence>
<sequence length="208" mass="22898">MQNDREPVAQKKLSFIEEARRGQIVDAAAATVAELGYAQTSLARIADRAQISKGVITYHFATKDEILRLVVTQFFEQGWEFMEGRILTQDTALGQLLAWIGAELEFFAAHRTGFLAMSDIVANHRGTDGSHAFGDEFAEEIQGLTDILLGGQQDGELRAFDARSVAQIILRTVDGLLMSWATDPTCDLAEQTPVLLDFIVHAIRAESS</sequence>
<dbReference type="Gene3D" id="1.10.10.60">
    <property type="entry name" value="Homeodomain-like"/>
    <property type="match status" value="1"/>
</dbReference>
<dbReference type="PANTHER" id="PTHR30055:SF234">
    <property type="entry name" value="HTH-TYPE TRANSCRIPTIONAL REGULATOR BETI"/>
    <property type="match status" value="1"/>
</dbReference>
<evidence type="ECO:0000313" key="7">
    <source>
        <dbReference type="Proteomes" id="UP001501461"/>
    </source>
</evidence>
<name>A0ABN2USX2_9MICC</name>
<dbReference type="Proteomes" id="UP001501461">
    <property type="component" value="Unassembled WGS sequence"/>
</dbReference>
<keyword evidence="2 4" id="KW-0238">DNA-binding</keyword>
<dbReference type="InterPro" id="IPR009057">
    <property type="entry name" value="Homeodomain-like_sf"/>
</dbReference>
<dbReference type="PROSITE" id="PS50977">
    <property type="entry name" value="HTH_TETR_2"/>
    <property type="match status" value="1"/>
</dbReference>
<evidence type="ECO:0000256" key="4">
    <source>
        <dbReference type="PROSITE-ProRule" id="PRU00335"/>
    </source>
</evidence>
<gene>
    <name evidence="6" type="ORF">GCM10009720_24600</name>
</gene>
<feature type="domain" description="HTH tetR-type" evidence="5">
    <location>
        <begin position="18"/>
        <end position="78"/>
    </location>
</feature>
<evidence type="ECO:0000256" key="1">
    <source>
        <dbReference type="ARBA" id="ARBA00023015"/>
    </source>
</evidence>
<comment type="caution">
    <text evidence="6">The sequence shown here is derived from an EMBL/GenBank/DDBJ whole genome shotgun (WGS) entry which is preliminary data.</text>
</comment>
<protein>
    <recommendedName>
        <fullName evidence="5">HTH tetR-type domain-containing protein</fullName>
    </recommendedName>
</protein>
<dbReference type="PANTHER" id="PTHR30055">
    <property type="entry name" value="HTH-TYPE TRANSCRIPTIONAL REGULATOR RUTR"/>
    <property type="match status" value="1"/>
</dbReference>
<accession>A0ABN2USX2</accession>
<dbReference type="EMBL" id="BAAAMN010000049">
    <property type="protein sequence ID" value="GAA2042949.1"/>
    <property type="molecule type" value="Genomic_DNA"/>
</dbReference>
<dbReference type="SUPFAM" id="SSF46689">
    <property type="entry name" value="Homeodomain-like"/>
    <property type="match status" value="1"/>
</dbReference>
<evidence type="ECO:0000256" key="3">
    <source>
        <dbReference type="ARBA" id="ARBA00023163"/>
    </source>
</evidence>
<feature type="DNA-binding region" description="H-T-H motif" evidence="4">
    <location>
        <begin position="41"/>
        <end position="60"/>
    </location>
</feature>
<keyword evidence="1" id="KW-0805">Transcription regulation</keyword>
<dbReference type="InterPro" id="IPR036271">
    <property type="entry name" value="Tet_transcr_reg_TetR-rel_C_sf"/>
</dbReference>
<dbReference type="PRINTS" id="PR00455">
    <property type="entry name" value="HTHTETR"/>
</dbReference>
<dbReference type="Pfam" id="PF00440">
    <property type="entry name" value="TetR_N"/>
    <property type="match status" value="1"/>
</dbReference>